<organism evidence="2 3">
    <name type="scientific">Streptomyces globisporus</name>
    <dbReference type="NCBI Taxonomy" id="1908"/>
    <lineage>
        <taxon>Bacteria</taxon>
        <taxon>Bacillati</taxon>
        <taxon>Actinomycetota</taxon>
        <taxon>Actinomycetes</taxon>
        <taxon>Kitasatosporales</taxon>
        <taxon>Streptomycetaceae</taxon>
        <taxon>Streptomyces</taxon>
    </lineage>
</organism>
<comment type="caution">
    <text evidence="2">The sequence shown here is derived from an EMBL/GenBank/DDBJ whole genome shotgun (WGS) entry which is preliminary data.</text>
</comment>
<gene>
    <name evidence="2" type="ORF">SGL43_00679</name>
</gene>
<reference evidence="2" key="1">
    <citation type="submission" date="2022-03" db="EMBL/GenBank/DDBJ databases">
        <authorList>
            <person name="Leyn A S."/>
        </authorList>
    </citation>
    <scope>NUCLEOTIDE SEQUENCE</scope>
    <source>
        <strain evidence="2">Streptomyces globisporus 4-3</strain>
    </source>
</reference>
<accession>A0ABM9GS73</accession>
<feature type="compositionally biased region" description="Basic and acidic residues" evidence="1">
    <location>
        <begin position="11"/>
        <end position="21"/>
    </location>
</feature>
<sequence length="111" mass="11280">MYTSGRCVGESAHHADSGGEIAHDRTEFVLNGDDWPAGGGYLAHDVSSPGNRRYAARPKGRAGAMSMTLPSSGTHQLLENAPSIASARAAGGNAHSRPPAPGRGRADGCAG</sequence>
<evidence type="ECO:0000256" key="1">
    <source>
        <dbReference type="SAM" id="MobiDB-lite"/>
    </source>
</evidence>
<name>A0ABM9GS73_STRGL</name>
<dbReference type="Proteomes" id="UP001154015">
    <property type="component" value="Unassembled WGS sequence"/>
</dbReference>
<feature type="region of interest" description="Disordered" evidence="1">
    <location>
        <begin position="47"/>
        <end position="111"/>
    </location>
</feature>
<protein>
    <submittedName>
        <fullName evidence="2">Uncharacterized protein</fullName>
    </submittedName>
</protein>
<evidence type="ECO:0000313" key="2">
    <source>
        <dbReference type="EMBL" id="CAH9413680.1"/>
    </source>
</evidence>
<keyword evidence="3" id="KW-1185">Reference proteome</keyword>
<dbReference type="EMBL" id="CAKXYP010000002">
    <property type="protein sequence ID" value="CAH9413680.1"/>
    <property type="molecule type" value="Genomic_DNA"/>
</dbReference>
<proteinExistence type="predicted"/>
<feature type="compositionally biased region" description="Polar residues" evidence="1">
    <location>
        <begin position="68"/>
        <end position="77"/>
    </location>
</feature>
<evidence type="ECO:0000313" key="3">
    <source>
        <dbReference type="Proteomes" id="UP001154015"/>
    </source>
</evidence>
<feature type="region of interest" description="Disordered" evidence="1">
    <location>
        <begin position="1"/>
        <end position="21"/>
    </location>
</feature>